<keyword evidence="2" id="KW-1185">Reference proteome</keyword>
<organism evidence="1 2">
    <name type="scientific">Aureococcus anophagefferens</name>
    <name type="common">Harmful bloom alga</name>
    <dbReference type="NCBI Taxonomy" id="44056"/>
    <lineage>
        <taxon>Eukaryota</taxon>
        <taxon>Sar</taxon>
        <taxon>Stramenopiles</taxon>
        <taxon>Ochrophyta</taxon>
        <taxon>Pelagophyceae</taxon>
        <taxon>Pelagomonadales</taxon>
        <taxon>Pelagomonadaceae</taxon>
        <taxon>Aureococcus</taxon>
    </lineage>
</organism>
<comment type="caution">
    <text evidence="1">The sequence shown here is derived from an EMBL/GenBank/DDBJ whole genome shotgun (WGS) entry which is preliminary data.</text>
</comment>
<proteinExistence type="predicted"/>
<evidence type="ECO:0000313" key="1">
    <source>
        <dbReference type="EMBL" id="KAK7232912.1"/>
    </source>
</evidence>
<protein>
    <submittedName>
        <fullName evidence="1">Uncharacterized protein</fullName>
    </submittedName>
</protein>
<accession>A0ABR1FLA6</accession>
<sequence>MEPIKVSIKSKMMGMSEDYNAVNEAGEKWFFINKTGSFFGSGECKVELENFKTGSNPEKPKKGEVLWTAKFNQTPRFDQMMKPKTGAYERYAPAFQSLLAGDFQAAFRAAGSSGMDQEDSAYFQRMGRSFNDGGPYRVIKWQLNTSAQIVPGTRGQAYGEHRLDVWSSGTAICDYDYKDGRYHKNEAEFVDTLGFNLVQCSTNQSIAAWYVPMDMTSRYGSTSANDVFQDTAVFAMSQKGGWFATPEVATKPNFDPTFALVVAYLCSKEYSPKAIMQDLKPVFPSRP</sequence>
<name>A0ABR1FLA6_AURAN</name>
<gene>
    <name evidence="1" type="ORF">SO694_0003629</name>
</gene>
<evidence type="ECO:0000313" key="2">
    <source>
        <dbReference type="Proteomes" id="UP001363151"/>
    </source>
</evidence>
<dbReference type="Proteomes" id="UP001363151">
    <property type="component" value="Unassembled WGS sequence"/>
</dbReference>
<reference evidence="1 2" key="1">
    <citation type="submission" date="2024-03" db="EMBL/GenBank/DDBJ databases">
        <title>Aureococcus anophagefferens CCMP1851 and Kratosvirus quantuckense: Draft genome of a second virus-susceptible host strain in the model system.</title>
        <authorList>
            <person name="Chase E."/>
            <person name="Truchon A.R."/>
            <person name="Schepens W."/>
            <person name="Wilhelm S.W."/>
        </authorList>
    </citation>
    <scope>NUCLEOTIDE SEQUENCE [LARGE SCALE GENOMIC DNA]</scope>
    <source>
        <strain evidence="1 2">CCMP1851</strain>
    </source>
</reference>
<dbReference type="EMBL" id="JBBJCI010000365">
    <property type="protein sequence ID" value="KAK7232912.1"/>
    <property type="molecule type" value="Genomic_DNA"/>
</dbReference>